<dbReference type="AlphaFoldDB" id="A0A7S4VRT2"/>
<gene>
    <name evidence="1" type="ORF">DBRI00130_LOCUS10670</name>
</gene>
<organism evidence="1">
    <name type="scientific">Ditylum brightwellii</name>
    <dbReference type="NCBI Taxonomy" id="49249"/>
    <lineage>
        <taxon>Eukaryota</taxon>
        <taxon>Sar</taxon>
        <taxon>Stramenopiles</taxon>
        <taxon>Ochrophyta</taxon>
        <taxon>Bacillariophyta</taxon>
        <taxon>Mediophyceae</taxon>
        <taxon>Lithodesmiophycidae</taxon>
        <taxon>Lithodesmiales</taxon>
        <taxon>Lithodesmiaceae</taxon>
        <taxon>Ditylum</taxon>
    </lineage>
</organism>
<dbReference type="EMBL" id="HBNS01013220">
    <property type="protein sequence ID" value="CAE4599130.1"/>
    <property type="molecule type" value="Transcribed_RNA"/>
</dbReference>
<accession>A0A7S4VRT2</accession>
<proteinExistence type="predicted"/>
<name>A0A7S4VRT2_9STRA</name>
<reference evidence="1" key="1">
    <citation type="submission" date="2021-01" db="EMBL/GenBank/DDBJ databases">
        <authorList>
            <person name="Corre E."/>
            <person name="Pelletier E."/>
            <person name="Niang G."/>
            <person name="Scheremetjew M."/>
            <person name="Finn R."/>
            <person name="Kale V."/>
            <person name="Holt S."/>
            <person name="Cochrane G."/>
            <person name="Meng A."/>
            <person name="Brown T."/>
            <person name="Cohen L."/>
        </authorList>
    </citation>
    <scope>NUCLEOTIDE SEQUENCE</scope>
    <source>
        <strain evidence="1">GSO104</strain>
    </source>
</reference>
<protein>
    <submittedName>
        <fullName evidence="1">Uncharacterized protein</fullName>
    </submittedName>
</protein>
<sequence>MCRLIHKRERMRSSCSSTLCQGGNPSQNILQTYHIGGTSSYRCSDCCTAFLQQHPVHCSYSCNRHSFCEHRPGIPDSNVFPFCIAPQSIFRAYQAFSMLITLNEHASTAVLKVELLPSFFPPFLQGLLSQVLSQFLRFLPSSKSMSTAGVVVTSFVTILEVPSVIEINVHGTYHGEGHNEEDNCKYVLDHHFCFECVG</sequence>
<evidence type="ECO:0000313" key="1">
    <source>
        <dbReference type="EMBL" id="CAE4599130.1"/>
    </source>
</evidence>